<proteinExistence type="predicted"/>
<evidence type="ECO:0000313" key="9">
    <source>
        <dbReference type="Proteomes" id="UP001594288"/>
    </source>
</evidence>
<dbReference type="PROSITE" id="PS50045">
    <property type="entry name" value="SIGMA54_INTERACT_4"/>
    <property type="match status" value="1"/>
</dbReference>
<dbReference type="EMBL" id="JBHPEI010000044">
    <property type="protein sequence ID" value="MFC1799922.1"/>
    <property type="molecule type" value="Genomic_DNA"/>
</dbReference>
<dbReference type="PROSITE" id="PS00676">
    <property type="entry name" value="SIGMA54_INTERACT_2"/>
    <property type="match status" value="1"/>
</dbReference>
<sequence>MFGENGTGKELVAAAIHENSALRRRPFVKLNCAAIPKDLIESELFGHEKGAFTGATARKEGRFELADGGSLLLDEIGDMSLETQAKLLRVLEEREFERLGSKVTTKVDVRVIASTNKVLSEEIKKGNFRQDLYFRISVIPVLVPPLRERKEDIPLLVEHFSQLFCQENNKRCKEMSDGALKVLMSYHWPGNVRELKNLVERLVIMTDEDTIKESDITPLLSEAKVVVGDKPLSGLVEDFEKSLIRSELERTGWNVSQAASRLGIDRANLHRKMRRYEIHREEKEE</sequence>
<keyword evidence="4" id="KW-0805">Transcription regulation</keyword>
<evidence type="ECO:0000256" key="2">
    <source>
        <dbReference type="ARBA" id="ARBA00022741"/>
    </source>
</evidence>
<dbReference type="Pfam" id="PF00158">
    <property type="entry name" value="Sigma54_activat"/>
    <property type="match status" value="1"/>
</dbReference>
<evidence type="ECO:0000256" key="6">
    <source>
        <dbReference type="ARBA" id="ARBA00023163"/>
    </source>
</evidence>
<dbReference type="Pfam" id="PF25601">
    <property type="entry name" value="AAA_lid_14"/>
    <property type="match status" value="1"/>
</dbReference>
<evidence type="ECO:0000256" key="3">
    <source>
        <dbReference type="ARBA" id="ARBA00022840"/>
    </source>
</evidence>
<reference evidence="8 9" key="1">
    <citation type="submission" date="2024-09" db="EMBL/GenBank/DDBJ databases">
        <authorList>
            <person name="D'Angelo T."/>
        </authorList>
    </citation>
    <scope>NUCLEOTIDE SEQUENCE [LARGE SCALE GENOMIC DNA]</scope>
    <source>
        <strain evidence="8">SAG AM-311-F02</strain>
    </source>
</reference>
<feature type="domain" description="Sigma-54 factor interaction" evidence="7">
    <location>
        <begin position="1"/>
        <end position="204"/>
    </location>
</feature>
<keyword evidence="5" id="KW-0238">DNA-binding</keyword>
<dbReference type="Gene3D" id="1.10.8.60">
    <property type="match status" value="1"/>
</dbReference>
<comment type="caution">
    <text evidence="8">The sequence shown here is derived from an EMBL/GenBank/DDBJ whole genome shotgun (WGS) entry which is preliminary data.</text>
</comment>
<accession>A0ABV6YPD1</accession>
<dbReference type="Gene3D" id="3.40.50.300">
    <property type="entry name" value="P-loop containing nucleotide triphosphate hydrolases"/>
    <property type="match status" value="1"/>
</dbReference>
<keyword evidence="3" id="KW-0067">ATP-binding</keyword>
<dbReference type="SUPFAM" id="SSF46689">
    <property type="entry name" value="Homeodomain-like"/>
    <property type="match status" value="1"/>
</dbReference>
<evidence type="ECO:0000259" key="7">
    <source>
        <dbReference type="PROSITE" id="PS50045"/>
    </source>
</evidence>
<dbReference type="InterPro" id="IPR009057">
    <property type="entry name" value="Homeodomain-like_sf"/>
</dbReference>
<gene>
    <name evidence="8" type="ORF">ACFL2Z_03320</name>
</gene>
<dbReference type="Gene3D" id="1.10.10.60">
    <property type="entry name" value="Homeodomain-like"/>
    <property type="match status" value="1"/>
</dbReference>
<dbReference type="PANTHER" id="PTHR32071:SF17">
    <property type="entry name" value="TRANSCRIPTIONAL REGULATOR (NTRC FAMILY)"/>
    <property type="match status" value="1"/>
</dbReference>
<dbReference type="PROSITE" id="PS00688">
    <property type="entry name" value="SIGMA54_INTERACT_3"/>
    <property type="match status" value="1"/>
</dbReference>
<keyword evidence="1" id="KW-0597">Phosphoprotein</keyword>
<dbReference type="InterPro" id="IPR002078">
    <property type="entry name" value="Sigma_54_int"/>
</dbReference>
<dbReference type="Pfam" id="PF02954">
    <property type="entry name" value="HTH_8"/>
    <property type="match status" value="1"/>
</dbReference>
<dbReference type="InterPro" id="IPR025944">
    <property type="entry name" value="Sigma_54_int_dom_CS"/>
</dbReference>
<keyword evidence="2" id="KW-0547">Nucleotide-binding</keyword>
<dbReference type="InterPro" id="IPR027417">
    <property type="entry name" value="P-loop_NTPase"/>
</dbReference>
<dbReference type="InterPro" id="IPR058031">
    <property type="entry name" value="AAA_lid_NorR"/>
</dbReference>
<evidence type="ECO:0000313" key="8">
    <source>
        <dbReference type="EMBL" id="MFC1799922.1"/>
    </source>
</evidence>
<organism evidence="8 9">
    <name type="scientific">Eiseniibacteriota bacterium</name>
    <dbReference type="NCBI Taxonomy" id="2212470"/>
    <lineage>
        <taxon>Bacteria</taxon>
        <taxon>Candidatus Eiseniibacteriota</taxon>
    </lineage>
</organism>
<keyword evidence="9" id="KW-1185">Reference proteome</keyword>
<dbReference type="InterPro" id="IPR025943">
    <property type="entry name" value="Sigma_54_int_dom_ATP-bd_2"/>
</dbReference>
<evidence type="ECO:0000256" key="4">
    <source>
        <dbReference type="ARBA" id="ARBA00023015"/>
    </source>
</evidence>
<keyword evidence="6" id="KW-0804">Transcription</keyword>
<dbReference type="SUPFAM" id="SSF52540">
    <property type="entry name" value="P-loop containing nucleoside triphosphate hydrolases"/>
    <property type="match status" value="1"/>
</dbReference>
<dbReference type="CDD" id="cd00009">
    <property type="entry name" value="AAA"/>
    <property type="match status" value="1"/>
</dbReference>
<protein>
    <submittedName>
        <fullName evidence="8">Sigma-54 interaction domain-containing protein</fullName>
    </submittedName>
</protein>
<dbReference type="InterPro" id="IPR002197">
    <property type="entry name" value="HTH_Fis"/>
</dbReference>
<evidence type="ECO:0000256" key="1">
    <source>
        <dbReference type="ARBA" id="ARBA00022553"/>
    </source>
</evidence>
<dbReference type="PANTHER" id="PTHR32071">
    <property type="entry name" value="TRANSCRIPTIONAL REGULATORY PROTEIN"/>
    <property type="match status" value="1"/>
</dbReference>
<dbReference type="PRINTS" id="PR01590">
    <property type="entry name" value="HTHFIS"/>
</dbReference>
<name>A0ABV6YPD1_UNCEI</name>
<dbReference type="Proteomes" id="UP001594288">
    <property type="component" value="Unassembled WGS sequence"/>
</dbReference>
<evidence type="ECO:0000256" key="5">
    <source>
        <dbReference type="ARBA" id="ARBA00023125"/>
    </source>
</evidence>